<evidence type="ECO:0000313" key="2">
    <source>
        <dbReference type="Proteomes" id="UP000730482"/>
    </source>
</evidence>
<keyword evidence="2" id="KW-1185">Reference proteome</keyword>
<evidence type="ECO:0000313" key="1">
    <source>
        <dbReference type="EMBL" id="MBS2548225.1"/>
    </source>
</evidence>
<dbReference type="Proteomes" id="UP000730482">
    <property type="component" value="Unassembled WGS sequence"/>
</dbReference>
<comment type="caution">
    <text evidence="1">The sequence shown here is derived from an EMBL/GenBank/DDBJ whole genome shotgun (WGS) entry which is preliminary data.</text>
</comment>
<proteinExistence type="predicted"/>
<dbReference type="RefSeq" id="WP_212009797.1">
    <property type="nucleotide sequence ID" value="NZ_JAAFYZ010000044.1"/>
</dbReference>
<protein>
    <recommendedName>
        <fullName evidence="3">DUF4304 domain-containing protein</fullName>
    </recommendedName>
</protein>
<dbReference type="EMBL" id="JAAFYZ010000044">
    <property type="protein sequence ID" value="MBS2548225.1"/>
    <property type="molecule type" value="Genomic_DNA"/>
</dbReference>
<accession>A0ABS5KQA7</accession>
<reference evidence="1 2" key="1">
    <citation type="submission" date="2020-02" db="EMBL/GenBank/DDBJ databases">
        <title>Acidophilic actinobacteria isolated from forest soil.</title>
        <authorList>
            <person name="Golinska P."/>
        </authorList>
    </citation>
    <scope>NUCLEOTIDE SEQUENCE [LARGE SCALE GENOMIC DNA]</scope>
    <source>
        <strain evidence="1 2">NL8</strain>
    </source>
</reference>
<name>A0ABS5KQA7_9ACTN</name>
<sequence>MTVRDLAARLPEPDALRAACRAFGVLDAVFDIEYPKYHFTAAWRSGVDLAHMDNGGGDRWNIVFESAGVFLYGFDHMSEATPWRDEPRAHWPGLLDGLPAALARWTEEEAFLFEDFFDATVCVWREAGDSAWRHGPVSFDDDAPFTDGSEWLFDDIADGSVAAYLSHAQSYFEREIDLESVRAVFGGEALTAEIVRALNAEADFDEVARIAGRAGVRADLSEPELS</sequence>
<gene>
    <name evidence="1" type="ORF">KGQ19_15265</name>
</gene>
<organism evidence="1 2">
    <name type="scientific">Catenulispora pinistramenti</name>
    <dbReference type="NCBI Taxonomy" id="2705254"/>
    <lineage>
        <taxon>Bacteria</taxon>
        <taxon>Bacillati</taxon>
        <taxon>Actinomycetota</taxon>
        <taxon>Actinomycetes</taxon>
        <taxon>Catenulisporales</taxon>
        <taxon>Catenulisporaceae</taxon>
        <taxon>Catenulispora</taxon>
    </lineage>
</organism>
<evidence type="ECO:0008006" key="3">
    <source>
        <dbReference type="Google" id="ProtNLM"/>
    </source>
</evidence>